<dbReference type="InterPro" id="IPR006062">
    <property type="entry name" value="His_biosynth"/>
</dbReference>
<keyword evidence="6" id="KW-0456">Lyase</keyword>
<evidence type="ECO:0000256" key="4">
    <source>
        <dbReference type="ARBA" id="ARBA00022962"/>
    </source>
</evidence>
<comment type="pathway">
    <text evidence="1">Amino-acid biosynthesis; L-histidine biosynthesis; L-histidine from 5-phospho-alpha-D-ribose 1-diphosphate: step 5/9.</text>
</comment>
<dbReference type="Gene3D" id="3.20.20.70">
    <property type="entry name" value="Aldolase class I"/>
    <property type="match status" value="1"/>
</dbReference>
<evidence type="ECO:0000256" key="11">
    <source>
        <dbReference type="ARBA" id="ARBA00061106"/>
    </source>
</evidence>
<dbReference type="GO" id="GO:0004359">
    <property type="term" value="F:glutaminase activity"/>
    <property type="evidence" value="ECO:0007669"/>
    <property type="project" value="UniProtKB-EC"/>
</dbReference>
<dbReference type="InterPro" id="IPR011060">
    <property type="entry name" value="RibuloseP-bd_barrel"/>
</dbReference>
<keyword evidence="2 12" id="KW-0028">Amino-acid biosynthesis</keyword>
<dbReference type="STRING" id="65357.A0A024GNJ2"/>
<evidence type="ECO:0000256" key="10">
    <source>
        <dbReference type="ARBA" id="ARBA00055946"/>
    </source>
</evidence>
<comment type="function">
    <text evidence="10">IGPS catalyzes the conversion of PRFAR and glutamine to IGP, AICAR and glutamate. The glutaminase domain produces the ammonia necessary for the cyclase domain to produce IGP and AICAR from PRFAR. The ammonia is channeled to the active site of the cyclase domain.</text>
</comment>
<keyword evidence="3" id="KW-0378">Hydrolase</keyword>
<evidence type="ECO:0000256" key="2">
    <source>
        <dbReference type="ARBA" id="ARBA00022605"/>
    </source>
</evidence>
<sequence length="752" mass="82368">MAHVTILDYGAGNVRSIKNAIKVAGYETRDVESVEDIHNASILVFPGVGTFKQAMDFLIRSNYLTALRDYIQANRPYLGICLGMQTLFEASEECDEHKGLGLIKGTVGKFRDDQLAVPHIGWNGLNQWKHSALFSCLSVPATKAEVYFVHSYHVLKSEKNASWVLTTTNYGDTEFVSSIQKGNVMATQFHPEKSGAIGIAIIKGFIERLSCTPNHDTPINQVVARHTVLSKRIVACLDVRSNDAGDLVVTKGDQYDVREKVTDGVDSVRNMGKPVNLCERYYQEGADEITFLNICSFREQPIGNLPMLKVLEACSEKVFVPLTIGGGIRDYVDNNQHTHSALDVASQYFRAGADKVSIGSDAVYAAESYYTNGMKLSKTSSIETISAVYGRQAVVVSLDPRRVYVASFYDEKAKGHTVVKLSNPGPNGEEYCWYQATVRGGRELRKIDAVKVAKASQSMGAGEILLNCVDMDGQKAGYDIDLVHLVKSAVTIPVIASSGAGTPQHFIDVFEKTACDAALAAGIFHRKEVSIQNVKNGMEAAGIQEYRLHPLAKELYMKEAIAILLLSDLNGSTKRITQLCDVLEASGSPLDAIIIAGGFVDANVIPNYETEEAQSRAEGDMTALLSRLESLVCRVIYVPSENDPPTTKSAVVHPPHLTPFSVNCFYAEEKLKTDIFVCGESREFAYCEEDSSGYAMRIIVQSQKPARKCIMQCQQMDACQAADATLEKQSILIVGGPRESVRKNAIVTGMRQ</sequence>
<organism evidence="14 15">
    <name type="scientific">Albugo candida</name>
    <dbReference type="NCBI Taxonomy" id="65357"/>
    <lineage>
        <taxon>Eukaryota</taxon>
        <taxon>Sar</taxon>
        <taxon>Stramenopiles</taxon>
        <taxon>Oomycota</taxon>
        <taxon>Peronosporomycetes</taxon>
        <taxon>Albuginales</taxon>
        <taxon>Albuginaceae</taxon>
        <taxon>Albugo</taxon>
    </lineage>
</organism>
<evidence type="ECO:0000256" key="1">
    <source>
        <dbReference type="ARBA" id="ARBA00005091"/>
    </source>
</evidence>
<evidence type="ECO:0000256" key="8">
    <source>
        <dbReference type="ARBA" id="ARBA00047838"/>
    </source>
</evidence>
<feature type="domain" description="Glutamine amidotransferase" evidence="13">
    <location>
        <begin position="6"/>
        <end position="195"/>
    </location>
</feature>
<gene>
    <name evidence="14" type="ORF">BN9_094330</name>
</gene>
<dbReference type="UniPathway" id="UPA00031">
    <property type="reaction ID" value="UER00010"/>
</dbReference>
<comment type="catalytic activity">
    <reaction evidence="9">
        <text>L-glutamine + H2O = L-glutamate + NH4(+)</text>
        <dbReference type="Rhea" id="RHEA:15889"/>
        <dbReference type="ChEBI" id="CHEBI:15377"/>
        <dbReference type="ChEBI" id="CHEBI:28938"/>
        <dbReference type="ChEBI" id="CHEBI:29985"/>
        <dbReference type="ChEBI" id="CHEBI:58359"/>
        <dbReference type="EC" id="3.5.1.2"/>
    </reaction>
</comment>
<dbReference type="SUPFAM" id="SSF52317">
    <property type="entry name" value="Class I glutamine amidotransferase-like"/>
    <property type="match status" value="1"/>
</dbReference>
<dbReference type="Pfam" id="PF00977">
    <property type="entry name" value="His_biosynth"/>
    <property type="match status" value="1"/>
</dbReference>
<proteinExistence type="inferred from homology"/>
<keyword evidence="4" id="KW-0315">Glutamine amidotransferase</keyword>
<evidence type="ECO:0000256" key="3">
    <source>
        <dbReference type="ARBA" id="ARBA00022801"/>
    </source>
</evidence>
<keyword evidence="5 12" id="KW-0368">Histidine biosynthesis</keyword>
<evidence type="ECO:0000256" key="7">
    <source>
        <dbReference type="ARBA" id="ARBA00023268"/>
    </source>
</evidence>
<dbReference type="InterPro" id="IPR017926">
    <property type="entry name" value="GATASE"/>
</dbReference>
<dbReference type="EMBL" id="CAIX01000218">
    <property type="protein sequence ID" value="CCI48360.1"/>
    <property type="molecule type" value="Genomic_DNA"/>
</dbReference>
<dbReference type="InterPro" id="IPR029062">
    <property type="entry name" value="Class_I_gatase-like"/>
</dbReference>
<protein>
    <recommendedName>
        <fullName evidence="13">Glutamine amidotransferase domain-containing protein</fullName>
    </recommendedName>
</protein>
<dbReference type="InParanoid" id="A0A024GNJ2"/>
<name>A0A024GNJ2_9STRA</name>
<dbReference type="AlphaFoldDB" id="A0A024GNJ2"/>
<dbReference type="InterPro" id="IPR010139">
    <property type="entry name" value="Imidazole-glycPsynth_HisH"/>
</dbReference>
<keyword evidence="7" id="KW-0511">Multifunctional enzyme</keyword>
<evidence type="ECO:0000256" key="5">
    <source>
        <dbReference type="ARBA" id="ARBA00023102"/>
    </source>
</evidence>
<dbReference type="GO" id="GO:0000105">
    <property type="term" value="P:L-histidine biosynthetic process"/>
    <property type="evidence" value="ECO:0007669"/>
    <property type="project" value="UniProtKB-UniPathway"/>
</dbReference>
<comment type="similarity">
    <text evidence="12">Belongs to the HisA/HisF family.</text>
</comment>
<dbReference type="Proteomes" id="UP000053237">
    <property type="component" value="Unassembled WGS sequence"/>
</dbReference>
<dbReference type="PANTHER" id="PTHR21235:SF2">
    <property type="entry name" value="IMIDAZOLE GLYCEROL PHOSPHATE SYNTHASE HISHF"/>
    <property type="match status" value="1"/>
</dbReference>
<dbReference type="InterPro" id="IPR004651">
    <property type="entry name" value="HisF"/>
</dbReference>
<dbReference type="FunFam" id="3.20.20.70:FF:000094">
    <property type="entry name" value="Imidazole glycerol phosphate synthase hisHF"/>
    <property type="match status" value="1"/>
</dbReference>
<evidence type="ECO:0000313" key="15">
    <source>
        <dbReference type="Proteomes" id="UP000053237"/>
    </source>
</evidence>
<comment type="similarity">
    <text evidence="11">In the C-terminal section; belongs to the HisA/HisF family.</text>
</comment>
<dbReference type="PANTHER" id="PTHR21235">
    <property type="entry name" value="IMIDAZOLE GLYCEROL PHOSPHATE SYNTHASE SUBUNIT HISF/H IGP SYNTHASE SUBUNIT HISF/H"/>
    <property type="match status" value="1"/>
</dbReference>
<dbReference type="OrthoDB" id="10254903at2759"/>
<dbReference type="GO" id="GO:0000107">
    <property type="term" value="F:imidazoleglycerol-phosphate synthase activity"/>
    <property type="evidence" value="ECO:0007669"/>
    <property type="project" value="InterPro"/>
</dbReference>
<keyword evidence="15" id="KW-1185">Reference proteome</keyword>
<dbReference type="PROSITE" id="PS51273">
    <property type="entry name" value="GATASE_TYPE_1"/>
    <property type="match status" value="1"/>
</dbReference>
<accession>A0A024GNJ2</accession>
<dbReference type="SUPFAM" id="SSF51366">
    <property type="entry name" value="Ribulose-phoshate binding barrel"/>
    <property type="match status" value="1"/>
</dbReference>
<reference evidence="14 15" key="1">
    <citation type="submission" date="2012-05" db="EMBL/GenBank/DDBJ databases">
        <title>Recombination and specialization in a pathogen metapopulation.</title>
        <authorList>
            <person name="Gardiner A."/>
            <person name="Kemen E."/>
            <person name="Schultz-Larsen T."/>
            <person name="MacLean D."/>
            <person name="Van Oosterhout C."/>
            <person name="Jones J.D.G."/>
        </authorList>
    </citation>
    <scope>NUCLEOTIDE SEQUENCE [LARGE SCALE GENOMIC DNA]</scope>
    <source>
        <strain evidence="14 15">Ac Nc2</strain>
    </source>
</reference>
<evidence type="ECO:0000259" key="13">
    <source>
        <dbReference type="Pfam" id="PF00117"/>
    </source>
</evidence>
<dbReference type="InterPro" id="IPR050064">
    <property type="entry name" value="IGPS_HisA/HisF"/>
</dbReference>
<evidence type="ECO:0000256" key="12">
    <source>
        <dbReference type="RuleBase" id="RU003657"/>
    </source>
</evidence>
<evidence type="ECO:0000256" key="6">
    <source>
        <dbReference type="ARBA" id="ARBA00023239"/>
    </source>
</evidence>
<dbReference type="CDD" id="cd01748">
    <property type="entry name" value="GATase1_IGP_Synthase"/>
    <property type="match status" value="1"/>
</dbReference>
<dbReference type="InterPro" id="IPR013785">
    <property type="entry name" value="Aldolase_TIM"/>
</dbReference>
<dbReference type="Pfam" id="PF00117">
    <property type="entry name" value="GATase"/>
    <property type="match status" value="1"/>
</dbReference>
<comment type="caution">
    <text evidence="14">The sequence shown here is derived from an EMBL/GenBank/DDBJ whole genome shotgun (WGS) entry which is preliminary data.</text>
</comment>
<dbReference type="NCBIfam" id="TIGR01855">
    <property type="entry name" value="IMP_synth_hisH"/>
    <property type="match status" value="1"/>
</dbReference>
<dbReference type="HAMAP" id="MF_00278">
    <property type="entry name" value="HisH"/>
    <property type="match status" value="1"/>
</dbReference>
<evidence type="ECO:0000256" key="9">
    <source>
        <dbReference type="ARBA" id="ARBA00049534"/>
    </source>
</evidence>
<dbReference type="GO" id="GO:0016829">
    <property type="term" value="F:lyase activity"/>
    <property type="evidence" value="ECO:0007669"/>
    <property type="project" value="UniProtKB-KW"/>
</dbReference>
<comment type="catalytic activity">
    <reaction evidence="8">
        <text>5-[(5-phospho-1-deoxy-D-ribulos-1-ylimino)methylamino]-1-(5-phospho-beta-D-ribosyl)imidazole-4-carboxamide + L-glutamine = D-erythro-1-(imidazol-4-yl)glycerol 3-phosphate + 5-amino-1-(5-phospho-beta-D-ribosyl)imidazole-4-carboxamide + L-glutamate + H(+)</text>
        <dbReference type="Rhea" id="RHEA:24793"/>
        <dbReference type="ChEBI" id="CHEBI:15378"/>
        <dbReference type="ChEBI" id="CHEBI:29985"/>
        <dbReference type="ChEBI" id="CHEBI:58278"/>
        <dbReference type="ChEBI" id="CHEBI:58359"/>
        <dbReference type="ChEBI" id="CHEBI:58475"/>
        <dbReference type="ChEBI" id="CHEBI:58525"/>
        <dbReference type="EC" id="4.3.2.10"/>
    </reaction>
</comment>
<evidence type="ECO:0000313" key="14">
    <source>
        <dbReference type="EMBL" id="CCI48360.1"/>
    </source>
</evidence>
<dbReference type="CDD" id="cd04731">
    <property type="entry name" value="HisF"/>
    <property type="match status" value="1"/>
</dbReference>
<dbReference type="Gene3D" id="3.40.50.880">
    <property type="match status" value="1"/>
</dbReference>